<gene>
    <name evidence="10" type="ORF">H9862_05585</name>
</gene>
<evidence type="ECO:0000256" key="3">
    <source>
        <dbReference type="ARBA" id="ARBA00022475"/>
    </source>
</evidence>
<feature type="transmembrane region" description="Helical" evidence="8">
    <location>
        <begin position="93"/>
        <end position="113"/>
    </location>
</feature>
<keyword evidence="3" id="KW-1003">Cell membrane</keyword>
<comment type="caution">
    <text evidence="10">The sequence shown here is derived from an EMBL/GenBank/DDBJ whole genome shotgun (WGS) entry which is preliminary data.</text>
</comment>
<evidence type="ECO:0000256" key="7">
    <source>
        <dbReference type="SAM" id="MobiDB-lite"/>
    </source>
</evidence>
<dbReference type="Pfam" id="PF07690">
    <property type="entry name" value="MFS_1"/>
    <property type="match status" value="1"/>
</dbReference>
<feature type="transmembrane region" description="Helical" evidence="8">
    <location>
        <begin position="393"/>
        <end position="421"/>
    </location>
</feature>
<dbReference type="EMBL" id="DXFQ01000099">
    <property type="protein sequence ID" value="HIX20059.1"/>
    <property type="molecule type" value="Genomic_DNA"/>
</dbReference>
<comment type="subcellular location">
    <subcellularLocation>
        <location evidence="1">Cell membrane</location>
        <topology evidence="1">Multi-pass membrane protein</topology>
    </subcellularLocation>
</comment>
<feature type="transmembrane region" description="Helical" evidence="8">
    <location>
        <begin position="62"/>
        <end position="81"/>
    </location>
</feature>
<dbReference type="AlphaFoldDB" id="A0A9D2AH37"/>
<feature type="compositionally biased region" description="Basic and acidic residues" evidence="7">
    <location>
        <begin position="468"/>
        <end position="483"/>
    </location>
</feature>
<keyword evidence="5 8" id="KW-1133">Transmembrane helix</keyword>
<dbReference type="InterPro" id="IPR050171">
    <property type="entry name" value="MFS_Transporters"/>
</dbReference>
<reference evidence="10" key="2">
    <citation type="submission" date="2021-04" db="EMBL/GenBank/DDBJ databases">
        <authorList>
            <person name="Gilroy R."/>
        </authorList>
    </citation>
    <scope>NUCLEOTIDE SEQUENCE</scope>
    <source>
        <strain evidence="10">14975</strain>
    </source>
</reference>
<dbReference type="InterPro" id="IPR036259">
    <property type="entry name" value="MFS_trans_sf"/>
</dbReference>
<evidence type="ECO:0000256" key="8">
    <source>
        <dbReference type="SAM" id="Phobius"/>
    </source>
</evidence>
<evidence type="ECO:0000256" key="2">
    <source>
        <dbReference type="ARBA" id="ARBA00022448"/>
    </source>
</evidence>
<proteinExistence type="predicted"/>
<dbReference type="PANTHER" id="PTHR23517:SF3">
    <property type="entry name" value="INTEGRAL MEMBRANE TRANSPORT PROTEIN"/>
    <property type="match status" value="1"/>
</dbReference>
<name>A0A9D2AH37_9BACT</name>
<keyword evidence="4 8" id="KW-0812">Transmembrane</keyword>
<keyword evidence="2" id="KW-0813">Transport</keyword>
<sequence length="496" mass="55315">MSSKKQNPIIQYFSEFGVLRDCGKDFWLTNFIQFFDGLAYFTLIHIFVLFLSKCCSFNDAEAALWVGLYTLFLSLFVFAVGTICDIIGLKRTYLIGFALLIFGRILLGCGFDFGTKQLELMPENARFLVIAGICVMAFGTAFMSPCISTSIRRFTTLRSRPTGFNFYYLFMNVGALLAGFAFVDPLREAKGPVDGLVWIVNLGTACSAIAFIFTRFVNEDYYAVPEERVSQSKTAARRPLQLIGEVAKEKAFRKLIVFLVLTLGVRLVFTLQFLVMPQYYTRTVGEDFKLGIINSFNPAIIVIGLIAIIPILKKFSTVKLMISGMSISAFAMVFMAIPAEWYFVLPGVETLGQAYFLAIVLQIFVFAFGELLFSPRFSEYVARVAPKDKVASYMSLSALPMFIAKPINGVVGGLLVSYLCYDGIAAKMDTGHISFWDSPEFMWTIYLIMAVISPVAIILTKDSFVSDHPEEQAKSESNNKAENDTEMPENGTAQNA</sequence>
<evidence type="ECO:0000313" key="11">
    <source>
        <dbReference type="Proteomes" id="UP000823964"/>
    </source>
</evidence>
<dbReference type="GO" id="GO:0022857">
    <property type="term" value="F:transmembrane transporter activity"/>
    <property type="evidence" value="ECO:0007669"/>
    <property type="project" value="InterPro"/>
</dbReference>
<feature type="transmembrane region" description="Helical" evidence="8">
    <location>
        <begin position="355"/>
        <end position="373"/>
    </location>
</feature>
<protein>
    <submittedName>
        <fullName evidence="10">MFS transporter</fullName>
    </submittedName>
</protein>
<evidence type="ECO:0000256" key="5">
    <source>
        <dbReference type="ARBA" id="ARBA00022989"/>
    </source>
</evidence>
<accession>A0A9D2AH37</accession>
<feature type="region of interest" description="Disordered" evidence="7">
    <location>
        <begin position="468"/>
        <end position="496"/>
    </location>
</feature>
<dbReference type="PROSITE" id="PS50850">
    <property type="entry name" value="MFS"/>
    <property type="match status" value="1"/>
</dbReference>
<dbReference type="InterPro" id="IPR020846">
    <property type="entry name" value="MFS_dom"/>
</dbReference>
<reference evidence="10" key="1">
    <citation type="journal article" date="2021" name="PeerJ">
        <title>Extensive microbial diversity within the chicken gut microbiome revealed by metagenomics and culture.</title>
        <authorList>
            <person name="Gilroy R."/>
            <person name="Ravi A."/>
            <person name="Getino M."/>
            <person name="Pursley I."/>
            <person name="Horton D.L."/>
            <person name="Alikhan N.F."/>
            <person name="Baker D."/>
            <person name="Gharbi K."/>
            <person name="Hall N."/>
            <person name="Watson M."/>
            <person name="Adriaenssens E.M."/>
            <person name="Foster-Nyarko E."/>
            <person name="Jarju S."/>
            <person name="Secka A."/>
            <person name="Antonio M."/>
            <person name="Oren A."/>
            <person name="Chaudhuri R.R."/>
            <person name="La Ragione R."/>
            <person name="Hildebrand F."/>
            <person name="Pallen M.J."/>
        </authorList>
    </citation>
    <scope>NUCLEOTIDE SEQUENCE</scope>
    <source>
        <strain evidence="10">14975</strain>
    </source>
</reference>
<evidence type="ECO:0000256" key="6">
    <source>
        <dbReference type="ARBA" id="ARBA00023136"/>
    </source>
</evidence>
<feature type="transmembrane region" description="Helical" evidence="8">
    <location>
        <begin position="255"/>
        <end position="275"/>
    </location>
</feature>
<feature type="domain" description="Major facilitator superfamily (MFS) profile" evidence="9">
    <location>
        <begin position="25"/>
        <end position="465"/>
    </location>
</feature>
<feature type="transmembrane region" description="Helical" evidence="8">
    <location>
        <begin position="195"/>
        <end position="213"/>
    </location>
</feature>
<feature type="transmembrane region" description="Helical" evidence="8">
    <location>
        <begin position="295"/>
        <end position="312"/>
    </location>
</feature>
<feature type="transmembrane region" description="Helical" evidence="8">
    <location>
        <begin position="324"/>
        <end position="343"/>
    </location>
</feature>
<dbReference type="Proteomes" id="UP000823964">
    <property type="component" value="Unassembled WGS sequence"/>
</dbReference>
<keyword evidence="6 8" id="KW-0472">Membrane</keyword>
<dbReference type="InterPro" id="IPR011701">
    <property type="entry name" value="MFS"/>
</dbReference>
<feature type="transmembrane region" description="Helical" evidence="8">
    <location>
        <begin position="26"/>
        <end position="50"/>
    </location>
</feature>
<evidence type="ECO:0000256" key="4">
    <source>
        <dbReference type="ARBA" id="ARBA00022692"/>
    </source>
</evidence>
<evidence type="ECO:0000313" key="10">
    <source>
        <dbReference type="EMBL" id="HIX20059.1"/>
    </source>
</evidence>
<evidence type="ECO:0000259" key="9">
    <source>
        <dbReference type="PROSITE" id="PS50850"/>
    </source>
</evidence>
<feature type="transmembrane region" description="Helical" evidence="8">
    <location>
        <begin position="164"/>
        <end position="183"/>
    </location>
</feature>
<dbReference type="GO" id="GO:0005886">
    <property type="term" value="C:plasma membrane"/>
    <property type="evidence" value="ECO:0007669"/>
    <property type="project" value="UniProtKB-SubCell"/>
</dbReference>
<dbReference type="Gene3D" id="1.20.1250.20">
    <property type="entry name" value="MFS general substrate transporter like domains"/>
    <property type="match status" value="1"/>
</dbReference>
<evidence type="ECO:0000256" key="1">
    <source>
        <dbReference type="ARBA" id="ARBA00004651"/>
    </source>
</evidence>
<dbReference type="PANTHER" id="PTHR23517">
    <property type="entry name" value="RESISTANCE PROTEIN MDTM, PUTATIVE-RELATED-RELATED"/>
    <property type="match status" value="1"/>
</dbReference>
<feature type="transmembrane region" description="Helical" evidence="8">
    <location>
        <begin position="441"/>
        <end position="459"/>
    </location>
</feature>
<organism evidence="10 11">
    <name type="scientific">Candidatus Akkermansia intestinigallinarum</name>
    <dbReference type="NCBI Taxonomy" id="2838431"/>
    <lineage>
        <taxon>Bacteria</taxon>
        <taxon>Pseudomonadati</taxon>
        <taxon>Verrucomicrobiota</taxon>
        <taxon>Verrucomicrobiia</taxon>
        <taxon>Verrucomicrobiales</taxon>
        <taxon>Akkermansiaceae</taxon>
        <taxon>Akkermansia</taxon>
    </lineage>
</organism>
<dbReference type="SUPFAM" id="SSF103473">
    <property type="entry name" value="MFS general substrate transporter"/>
    <property type="match status" value="1"/>
</dbReference>
<feature type="transmembrane region" description="Helical" evidence="8">
    <location>
        <begin position="125"/>
        <end position="143"/>
    </location>
</feature>